<comment type="similarity">
    <text evidence="1">Belongs to the zinc-containing alcohol dehydrogenase family.</text>
</comment>
<protein>
    <recommendedName>
        <fullName evidence="6">Alcohol dehydrogenase N-terminal domain-containing protein</fullName>
    </recommendedName>
</protein>
<evidence type="ECO:0000256" key="1">
    <source>
        <dbReference type="ARBA" id="ARBA00008072"/>
    </source>
</evidence>
<evidence type="ECO:0000256" key="3">
    <source>
        <dbReference type="SAM" id="MobiDB-lite"/>
    </source>
</evidence>
<gene>
    <name evidence="4" type="ORF">DL762_007891</name>
</gene>
<evidence type="ECO:0000256" key="2">
    <source>
        <dbReference type="ARBA" id="ARBA00023002"/>
    </source>
</evidence>
<reference evidence="4 5" key="1">
    <citation type="submission" date="2018-06" db="EMBL/GenBank/DDBJ databases">
        <title>Complete Genomes of Monosporascus.</title>
        <authorList>
            <person name="Robinson A.J."/>
            <person name="Natvig D.O."/>
        </authorList>
    </citation>
    <scope>NUCLEOTIDE SEQUENCE [LARGE SCALE GENOMIC DNA]</scope>
    <source>
        <strain evidence="4 5">CBS 609.92</strain>
    </source>
</reference>
<dbReference type="Proteomes" id="UP000294003">
    <property type="component" value="Unassembled WGS sequence"/>
</dbReference>
<dbReference type="PANTHER" id="PTHR45348">
    <property type="entry name" value="HYPOTHETICAL OXIDOREDUCTASE (EUROFUNG)"/>
    <property type="match status" value="1"/>
</dbReference>
<name>A0ABY0H1J6_9PEZI</name>
<sequence length="258" mass="27326">MATTMRAIKMLGKKKATIQEVPLPNLRNDNILCKVNQTAALNSTDWKHIDSLGPVGTAAGRDFVGIVEEVGPKVKRNCNKATGSQLSSMDAMPLEPEDSCFAEYAVAKGDFQMKIPDNLNDDQAATMGVGITTVGQGLYQTLGLPLSGRGKAGVPLLVSGCEVLTTWSPRNFPFVENLGASKALNYKDPQCGKTSAARQSPRGGGGGGPKINSLLPVTHSRDDVESHSTLAYTVTGETFNMGDAVVPAKPEDLEFDAM</sequence>
<organism evidence="4 5">
    <name type="scientific">Monosporascus cannonballus</name>
    <dbReference type="NCBI Taxonomy" id="155416"/>
    <lineage>
        <taxon>Eukaryota</taxon>
        <taxon>Fungi</taxon>
        <taxon>Dikarya</taxon>
        <taxon>Ascomycota</taxon>
        <taxon>Pezizomycotina</taxon>
        <taxon>Sordariomycetes</taxon>
        <taxon>Xylariomycetidae</taxon>
        <taxon>Xylariales</taxon>
        <taxon>Xylariales incertae sedis</taxon>
        <taxon>Monosporascus</taxon>
    </lineage>
</organism>
<dbReference type="EMBL" id="QJNS01000306">
    <property type="protein sequence ID" value="RYO79964.1"/>
    <property type="molecule type" value="Genomic_DNA"/>
</dbReference>
<dbReference type="Gene3D" id="3.40.50.720">
    <property type="entry name" value="NAD(P)-binding Rossmann-like Domain"/>
    <property type="match status" value="2"/>
</dbReference>
<keyword evidence="5" id="KW-1185">Reference proteome</keyword>
<dbReference type="SUPFAM" id="SSF50129">
    <property type="entry name" value="GroES-like"/>
    <property type="match status" value="1"/>
</dbReference>
<feature type="region of interest" description="Disordered" evidence="3">
    <location>
        <begin position="189"/>
        <end position="222"/>
    </location>
</feature>
<dbReference type="InterPro" id="IPR047122">
    <property type="entry name" value="Trans-enoyl_RdTase-like"/>
</dbReference>
<evidence type="ECO:0000313" key="5">
    <source>
        <dbReference type="Proteomes" id="UP000294003"/>
    </source>
</evidence>
<proteinExistence type="inferred from homology"/>
<dbReference type="PANTHER" id="PTHR45348:SF2">
    <property type="entry name" value="ZINC-TYPE ALCOHOL DEHYDROGENASE-LIKE PROTEIN C2E1P3.01"/>
    <property type="match status" value="1"/>
</dbReference>
<accession>A0ABY0H1J6</accession>
<dbReference type="Gene3D" id="3.90.180.10">
    <property type="entry name" value="Medium-chain alcohol dehydrogenases, catalytic domain"/>
    <property type="match status" value="1"/>
</dbReference>
<keyword evidence="2" id="KW-0560">Oxidoreductase</keyword>
<dbReference type="InterPro" id="IPR011032">
    <property type="entry name" value="GroES-like_sf"/>
</dbReference>
<comment type="caution">
    <text evidence="4">The sequence shown here is derived from an EMBL/GenBank/DDBJ whole genome shotgun (WGS) entry which is preliminary data.</text>
</comment>
<evidence type="ECO:0000313" key="4">
    <source>
        <dbReference type="EMBL" id="RYO79964.1"/>
    </source>
</evidence>
<evidence type="ECO:0008006" key="6">
    <source>
        <dbReference type="Google" id="ProtNLM"/>
    </source>
</evidence>